<dbReference type="GO" id="GO:0051116">
    <property type="term" value="F:cobaltochelatase activity"/>
    <property type="evidence" value="ECO:0007669"/>
    <property type="project" value="UniProtKB-UniRule"/>
</dbReference>
<gene>
    <name evidence="3" type="ORF">ZBT109_1526</name>
</gene>
<dbReference type="STRING" id="1123510.GCA_000620025_01861"/>
<reference evidence="3 4" key="1">
    <citation type="submission" date="2018-09" db="EMBL/GenBank/DDBJ databases">
        <title>Zymobacter palmae IAM14233 (=T109) whole genome analysis.</title>
        <authorList>
            <person name="Yanase H."/>
        </authorList>
    </citation>
    <scope>NUCLEOTIDE SEQUENCE [LARGE SCALE GENOMIC DNA]</scope>
    <source>
        <strain evidence="3 4">IAM14233</strain>
    </source>
</reference>
<dbReference type="PANTHER" id="PTHR44119">
    <property type="entry name" value="MAGNESIUM-CHELATASE SUBUNIT CHLH, CHLOROPLASTIC"/>
    <property type="match status" value="1"/>
</dbReference>
<dbReference type="NCBIfam" id="TIGR02257">
    <property type="entry name" value="cobalto_cobN"/>
    <property type="match status" value="1"/>
</dbReference>
<evidence type="ECO:0000313" key="4">
    <source>
        <dbReference type="Proteomes" id="UP000267342"/>
    </source>
</evidence>
<organism evidence="3 4">
    <name type="scientific">Zymobacter palmae</name>
    <dbReference type="NCBI Taxonomy" id="33074"/>
    <lineage>
        <taxon>Bacteria</taxon>
        <taxon>Pseudomonadati</taxon>
        <taxon>Pseudomonadota</taxon>
        <taxon>Gammaproteobacteria</taxon>
        <taxon>Oceanospirillales</taxon>
        <taxon>Halomonadaceae</taxon>
        <taxon>Zymobacter group</taxon>
        <taxon>Zymobacter</taxon>
    </lineage>
</organism>
<dbReference type="Proteomes" id="UP000267342">
    <property type="component" value="Chromosome"/>
</dbReference>
<dbReference type="InterPro" id="IPR011953">
    <property type="entry name" value="Cobalto_CobN"/>
</dbReference>
<dbReference type="InterPro" id="IPR003672">
    <property type="entry name" value="CobN/Mg_chltase"/>
</dbReference>
<feature type="domain" description="CobN/magnesium chelatase" evidence="2">
    <location>
        <begin position="148"/>
        <end position="1275"/>
    </location>
</feature>
<sequence>MHLFAAQPGAAFDDGAGIIDLDQTPAELIIMSGADSVLSLLAHTSDRLPEEYPSLRLVNTLHLNKPAAFDLWQDKVLDRMLPSLPHGTKVVVVSLLGGIRYWRYGLEALQQWATRKRATLVVVPGEDVEDQDILSSGTVSAEEAHRLWRYLREGGPCNAQRLFDYVLHRWLRPDKDAVQAVDQAQVVPSAIRHADRPAAKHSSLVCGQSAAATLILVIYRSHVQAANSAVFDHFAEVLAAVGFRVITLAVTSLKQPDCLTLLERTIEEEAASLVINMTGFAIARSANDALSSRPTIPSWPLRQRILVLQATLASTREEDWQANDMGLCARDIAMQIALPELDGRIITRAVGFKAALQRHERSQYDSVRFELQPDRAQFVAELAVHWHRLQQTPRCERRLILVLANYPADEASLGNGIGLDTPASTVSLMKVLAAAGYQIDNVPTDSDALMTSLREGVTNTANSLFNPVAHGLLLSDYLRHYARLPLTAREALEERWGQPAQDPRLLMTPQGPAFPIAGLPFGHLFIGIQPMRGYDIDQAALYHDATLVPTHSYLAFHFWMRHHWQANAVIHMGTHGNLEWLPGKSLALSRHCWPEIALGPLPNIYPFIVNDPGEGAQAKRRAQAVLISHLTPPLMQADIHGHLAELEQLMDEYYQAMNVDQQRERYLRQQILTRARETHVLEELTTARALAGSDDDTLLQALDAWLCDIKESQVRSGLHVLGELPRDTLLVDQLLSLLRIPRTLAATRGSVSCDEAADDQGLLHAMADDLGLPQEFDPLAHSTAAWTGPFPLTLDACSSALWRTEADTRERLEQCARQLIRHHVIEGHPESLSGWPATRAVLMLAHHTLLPALRDSVRREHLSILEALDGRAVPAGASGSPARGRWDILPTGRNMHTLDSRAIPSPTAWVLGQQAAEQVIERYLQEHGDYPQWIGMTLWGSATLRTGGDDVAQALALMGVRPRWAAGSSRVADIEIIPAFRLGRPRVDVTLRVSGFFRDAFPNLILLFNKAVHALAHYEEPGNGNTILQHVMARQQTLLGEGHSDTSSLQQACQRVFGSAAGQYGSGLAPLLEHGNWQDREALAEAYVRWGGHAWQASGDDQLEQHDAHAGFADQLCQLDVVFHNRDLIEQDLLDATDHAQFQGGMANATYVLRQAMPALYVGDHTQPAALRVQSLSESLIQSLHARVLNPRWQQAMRAHGYKGASEMTRSIDSMIAYDATTRVMADHHYAQVGASLLQTENQQFMQQHNPDALKRLVQQLMTAIQQGLWQASPEWTNYLESLLIHLEQQQEERT</sequence>
<dbReference type="KEGG" id="zpl:ZBT109_1526"/>
<protein>
    <recommendedName>
        <fullName evidence="1">Cobaltochelatase subunit CobN</fullName>
        <ecNumber evidence="1">6.6.1.2</ecNumber>
    </recommendedName>
</protein>
<dbReference type="OrthoDB" id="9757976at2"/>
<evidence type="ECO:0000313" key="3">
    <source>
        <dbReference type="EMBL" id="BBG30283.1"/>
    </source>
</evidence>
<keyword evidence="4" id="KW-1185">Reference proteome</keyword>
<name>A0A348HF81_9GAMM</name>
<dbReference type="EC" id="6.6.1.2" evidence="1"/>
<dbReference type="CDD" id="cd10150">
    <property type="entry name" value="CobN_like"/>
    <property type="match status" value="1"/>
</dbReference>
<evidence type="ECO:0000256" key="1">
    <source>
        <dbReference type="NCBIfam" id="TIGR02257"/>
    </source>
</evidence>
<evidence type="ECO:0000259" key="2">
    <source>
        <dbReference type="Pfam" id="PF02514"/>
    </source>
</evidence>
<dbReference type="Pfam" id="PF02514">
    <property type="entry name" value="CobN-Mg_chel"/>
    <property type="match status" value="1"/>
</dbReference>
<dbReference type="EMBL" id="AP018933">
    <property type="protein sequence ID" value="BBG30283.1"/>
    <property type="molecule type" value="Genomic_DNA"/>
</dbReference>
<proteinExistence type="predicted"/>
<accession>A0A348HF81</accession>
<dbReference type="PANTHER" id="PTHR44119:SF4">
    <property type="entry name" value="AEROBIC COBALTOCHELATASE SUBUNIT COBN"/>
    <property type="match status" value="1"/>
</dbReference>
<dbReference type="RefSeq" id="WP_027706315.1">
    <property type="nucleotide sequence ID" value="NZ_AP018933.1"/>
</dbReference>
<dbReference type="GO" id="GO:0009236">
    <property type="term" value="P:cobalamin biosynthetic process"/>
    <property type="evidence" value="ECO:0007669"/>
    <property type="project" value="UniProtKB-UniRule"/>
</dbReference>